<evidence type="ECO:0000256" key="4">
    <source>
        <dbReference type="ARBA" id="ARBA00022833"/>
    </source>
</evidence>
<gene>
    <name evidence="12 13" type="primary">LOC111125159</name>
</gene>
<dbReference type="Gene3D" id="3.40.390.10">
    <property type="entry name" value="Collagenase (Catalytic Domain)"/>
    <property type="match status" value="1"/>
</dbReference>
<dbReference type="InterPro" id="IPR024079">
    <property type="entry name" value="MetalloPept_cat_dom_sf"/>
</dbReference>
<evidence type="ECO:0000256" key="9">
    <source>
        <dbReference type="SAM" id="Phobius"/>
    </source>
</evidence>
<evidence type="ECO:0000313" key="11">
    <source>
        <dbReference type="Proteomes" id="UP000694844"/>
    </source>
</evidence>
<dbReference type="RefSeq" id="XP_022324396.1">
    <property type="nucleotide sequence ID" value="XM_022468688.1"/>
</dbReference>
<dbReference type="GeneID" id="111125159"/>
<dbReference type="GO" id="GO:0046872">
    <property type="term" value="F:metal ion binding"/>
    <property type="evidence" value="ECO:0007669"/>
    <property type="project" value="UniProtKB-KW"/>
</dbReference>
<dbReference type="PANTHER" id="PTHR11905:SF159">
    <property type="entry name" value="ADAM METALLOPROTEASE"/>
    <property type="match status" value="1"/>
</dbReference>
<dbReference type="SUPFAM" id="SSF55486">
    <property type="entry name" value="Metalloproteases ('zincins'), catalytic domain"/>
    <property type="match status" value="1"/>
</dbReference>
<feature type="transmembrane region" description="Helical" evidence="9">
    <location>
        <begin position="657"/>
        <end position="678"/>
    </location>
</feature>
<dbReference type="Pfam" id="PF17771">
    <property type="entry name" value="ADAMTS_CR_2"/>
    <property type="match status" value="1"/>
</dbReference>
<feature type="binding site" evidence="8">
    <location>
        <position position="381"/>
    </location>
    <ligand>
        <name>Zn(2+)</name>
        <dbReference type="ChEBI" id="CHEBI:29105"/>
        <note>catalytic</note>
    </ligand>
</feature>
<evidence type="ECO:0000313" key="12">
    <source>
        <dbReference type="RefSeq" id="XP_022324395.1"/>
    </source>
</evidence>
<dbReference type="KEGG" id="cvn:111125159"/>
<proteinExistence type="predicted"/>
<evidence type="ECO:0000256" key="8">
    <source>
        <dbReference type="PROSITE-ProRule" id="PRU00276"/>
    </source>
</evidence>
<dbReference type="PROSITE" id="PS50215">
    <property type="entry name" value="ADAM_MEPRO"/>
    <property type="match status" value="1"/>
</dbReference>
<keyword evidence="7" id="KW-0325">Glycoprotein</keyword>
<protein>
    <submittedName>
        <fullName evidence="12 13">A disintegrin and metalloproteinase with thrombospondin motifs 6-like isoform X1</fullName>
    </submittedName>
</protein>
<dbReference type="GO" id="GO:0004222">
    <property type="term" value="F:metalloendopeptidase activity"/>
    <property type="evidence" value="ECO:0007669"/>
    <property type="project" value="InterPro"/>
</dbReference>
<feature type="binding site" evidence="8">
    <location>
        <position position="387"/>
    </location>
    <ligand>
        <name>Zn(2+)</name>
        <dbReference type="ChEBI" id="CHEBI:29105"/>
        <note>catalytic</note>
    </ligand>
</feature>
<sequence>MKYCLNMLSTLDLQLLILIVGIQVLTALFPKFPHNGDIYLTDVVVKIRKHGSRGPRSIDPPKQMSVTFHLRSNKISFHLMQNEEINTNIPIYTTDNGGKVNVLQIPSSRNVTFYQDWKSGASFMVQRNQSSPCMFGIFLHKTEEYVMEPNRCLYGDSTDTKYKISKLKRKPVSDAYSIKSVYHHSLSDADHRWTFSSKKGISQRQKRESTDYRIEMLFVIDFSIYNYWHEQSEASTTSEKDRDAKESIRQFYSFVANGIDVRYKSIQTWYKISILCSGIYIADNPFKAQFIESLKRTKSTGAEVDSSEALEAFKNWIHKTSGLPQHDHAMLFTRYDFTRDGSTSAAGYAYVEAICTDQSMSVVEDHFDFKLLTVAAHELGHGLGADHDGSNNACTSSDYFIMASVSAAVNNQNPWKFSTCSIDYFTAYINDLNRKNTNCMKVLGSGNDRGIFQKYTSLPGEIYDADSQCRHIFGQESSFCKYPYDQNFSTICTTLWCRATDGSGQCVSSVGGDGLQCGNKKWCISGECKYDECAPPGDENCLYGDSQGVVFTYSGKKITCSFDDINNDPSVCYYVENKCCQQCKNFLTGISGCKYGDRTKGCLPYHCQRNPSNCCGTCYTGPTPTKPSNLTTYKNANPCRNTIREINKQDTCGNGEAIYLGIGVPLLSIIIVCFICWLHKKRKMKSQSAVNTPMQGSTNHAMVDIYKEERKKYYDKIKY</sequence>
<dbReference type="PANTHER" id="PTHR11905">
    <property type="entry name" value="ADAM A DISINTEGRIN AND METALLOPROTEASE DOMAIN"/>
    <property type="match status" value="1"/>
</dbReference>
<reference evidence="12 13" key="1">
    <citation type="submission" date="2025-04" db="UniProtKB">
        <authorList>
            <consortium name="RefSeq"/>
        </authorList>
    </citation>
    <scope>IDENTIFICATION</scope>
    <source>
        <tissue evidence="12 13">Whole sample</tissue>
    </source>
</reference>
<evidence type="ECO:0000259" key="10">
    <source>
        <dbReference type="PROSITE" id="PS50215"/>
    </source>
</evidence>
<feature type="binding site" evidence="8">
    <location>
        <position position="377"/>
    </location>
    <ligand>
        <name>Zn(2+)</name>
        <dbReference type="ChEBI" id="CHEBI:29105"/>
        <note>catalytic</note>
    </ligand>
</feature>
<keyword evidence="11" id="KW-1185">Reference proteome</keyword>
<organism evidence="11 12">
    <name type="scientific">Crassostrea virginica</name>
    <name type="common">Eastern oyster</name>
    <dbReference type="NCBI Taxonomy" id="6565"/>
    <lineage>
        <taxon>Eukaryota</taxon>
        <taxon>Metazoa</taxon>
        <taxon>Spiralia</taxon>
        <taxon>Lophotrochozoa</taxon>
        <taxon>Mollusca</taxon>
        <taxon>Bivalvia</taxon>
        <taxon>Autobranchia</taxon>
        <taxon>Pteriomorphia</taxon>
        <taxon>Ostreida</taxon>
        <taxon>Ostreoidea</taxon>
        <taxon>Ostreidae</taxon>
        <taxon>Crassostrea</taxon>
    </lineage>
</organism>
<evidence type="ECO:0000256" key="6">
    <source>
        <dbReference type="ARBA" id="ARBA00023157"/>
    </source>
</evidence>
<accession>A0A8B8D9S8</accession>
<dbReference type="Proteomes" id="UP000694844">
    <property type="component" value="Chromosome 3"/>
</dbReference>
<keyword evidence="4 8" id="KW-0862">Zinc</keyword>
<evidence type="ECO:0000256" key="7">
    <source>
        <dbReference type="ARBA" id="ARBA00023180"/>
    </source>
</evidence>
<evidence type="ECO:0000256" key="2">
    <source>
        <dbReference type="ARBA" id="ARBA00022723"/>
    </source>
</evidence>
<comment type="caution">
    <text evidence="8">Lacks conserved residue(s) required for the propagation of feature annotation.</text>
</comment>
<dbReference type="OrthoDB" id="6097485at2759"/>
<keyword evidence="9" id="KW-0812">Transmembrane</keyword>
<dbReference type="RefSeq" id="XP_022324395.1">
    <property type="nucleotide sequence ID" value="XM_022468687.1"/>
</dbReference>
<feature type="active site" evidence="8">
    <location>
        <position position="378"/>
    </location>
</feature>
<keyword evidence="5" id="KW-0482">Metalloprotease</keyword>
<dbReference type="GO" id="GO:0006509">
    <property type="term" value="P:membrane protein ectodomain proteolysis"/>
    <property type="evidence" value="ECO:0007669"/>
    <property type="project" value="TreeGrafter"/>
</dbReference>
<keyword evidence="2 8" id="KW-0479">Metal-binding</keyword>
<keyword evidence="6" id="KW-1015">Disulfide bond</keyword>
<evidence type="ECO:0000256" key="3">
    <source>
        <dbReference type="ARBA" id="ARBA00022801"/>
    </source>
</evidence>
<name>A0A8B8D9S8_CRAVI</name>
<dbReference type="InterPro" id="IPR001590">
    <property type="entry name" value="Peptidase_M12B"/>
</dbReference>
<keyword evidence="9" id="KW-0472">Membrane</keyword>
<evidence type="ECO:0000313" key="13">
    <source>
        <dbReference type="RefSeq" id="XP_022324396.1"/>
    </source>
</evidence>
<evidence type="ECO:0000256" key="1">
    <source>
        <dbReference type="ARBA" id="ARBA00022670"/>
    </source>
</evidence>
<evidence type="ECO:0000256" key="5">
    <source>
        <dbReference type="ARBA" id="ARBA00023049"/>
    </source>
</evidence>
<keyword evidence="9" id="KW-1133">Transmembrane helix</keyword>
<feature type="domain" description="Peptidase M12B" evidence="10">
    <location>
        <begin position="212"/>
        <end position="431"/>
    </location>
</feature>
<dbReference type="AlphaFoldDB" id="A0A8B8D9S8"/>
<dbReference type="Gene3D" id="3.40.1620.60">
    <property type="match status" value="1"/>
</dbReference>
<keyword evidence="3" id="KW-0378">Hydrolase</keyword>
<dbReference type="Pfam" id="PF01421">
    <property type="entry name" value="Reprolysin"/>
    <property type="match status" value="1"/>
</dbReference>
<dbReference type="InterPro" id="IPR041645">
    <property type="entry name" value="ADAMTS_CR_2"/>
</dbReference>
<keyword evidence="1" id="KW-0645">Protease</keyword>